<dbReference type="PANTHER" id="PTHR31157">
    <property type="entry name" value="SCP DOMAIN-CONTAINING PROTEIN"/>
    <property type="match status" value="1"/>
</dbReference>
<dbReference type="Gene3D" id="3.80.10.10">
    <property type="entry name" value="Ribonuclease Inhibitor"/>
    <property type="match status" value="1"/>
</dbReference>
<feature type="domain" description="SCP" evidence="1">
    <location>
        <begin position="208"/>
        <end position="319"/>
    </location>
</feature>
<dbReference type="InterPro" id="IPR026906">
    <property type="entry name" value="LRR_5"/>
</dbReference>
<dbReference type="Pfam" id="PF00188">
    <property type="entry name" value="CAP"/>
    <property type="match status" value="1"/>
</dbReference>
<reference evidence="2 3" key="1">
    <citation type="submission" date="2016-11" db="EMBL/GenBank/DDBJ databases">
        <authorList>
            <person name="Jaros S."/>
            <person name="Januszkiewicz K."/>
            <person name="Wedrychowicz H."/>
        </authorList>
    </citation>
    <scope>NUCLEOTIDE SEQUENCE [LARGE SCALE GENOMIC DNA]</scope>
    <source>
        <strain evidence="2 3">DSM 19022</strain>
    </source>
</reference>
<dbReference type="Gene3D" id="3.40.33.10">
    <property type="entry name" value="CAP"/>
    <property type="match status" value="1"/>
</dbReference>
<accession>A0A1M6CIU2</accession>
<name>A0A1M6CIU2_9FIRM</name>
<dbReference type="Proteomes" id="UP000184442">
    <property type="component" value="Unassembled WGS sequence"/>
</dbReference>
<sequence length="323" mass="35662">MEEIEFGSNLKTIGVDAFRGCHFSEVVIPEGVTTINGCAFNDMKELQKITIPRSVKMIVGDILSGSNPDVVIYGINGLIGEYIASQYGYKFVGITPSGTDLSETDPIGLTTIKLGQTELEAGISKDSLVYYKTSKGKWGFYGSHDYKNFLAVYYENNKAKFLYTTDLSTYIGDGTVYTDKNDNNKEYAASIGTLPSFDVETNETLIFYLTNAFRAVHGLPPFLWNEKLEAAARSHSEDMELRDFFSHTNPDGLEPWDRITAAGYKWQACAENIYMNSAGVDAFHAMDGWINSSGHRQNLLTTDCNELGVGISGAYATQNFGSK</sequence>
<dbReference type="Pfam" id="PF13306">
    <property type="entry name" value="LRR_5"/>
    <property type="match status" value="1"/>
</dbReference>
<dbReference type="AlphaFoldDB" id="A0A1M6CIU2"/>
<dbReference type="InterPro" id="IPR032675">
    <property type="entry name" value="LRR_dom_sf"/>
</dbReference>
<proteinExistence type="predicted"/>
<dbReference type="InterPro" id="IPR014044">
    <property type="entry name" value="CAP_dom"/>
</dbReference>
<dbReference type="SUPFAM" id="SSF55797">
    <property type="entry name" value="PR-1-like"/>
    <property type="match status" value="1"/>
</dbReference>
<dbReference type="EMBL" id="FQZS01000005">
    <property type="protein sequence ID" value="SHI60955.1"/>
    <property type="molecule type" value="Genomic_DNA"/>
</dbReference>
<keyword evidence="3" id="KW-1185">Reference proteome</keyword>
<evidence type="ECO:0000313" key="3">
    <source>
        <dbReference type="Proteomes" id="UP000184442"/>
    </source>
</evidence>
<evidence type="ECO:0000259" key="1">
    <source>
        <dbReference type="Pfam" id="PF00188"/>
    </source>
</evidence>
<gene>
    <name evidence="2" type="ORF">SAMN02745176_00802</name>
</gene>
<dbReference type="CDD" id="cd05379">
    <property type="entry name" value="CAP_bacterial"/>
    <property type="match status" value="1"/>
</dbReference>
<organism evidence="2 3">
    <name type="scientific">Lutispora thermophila DSM 19022</name>
    <dbReference type="NCBI Taxonomy" id="1122184"/>
    <lineage>
        <taxon>Bacteria</taxon>
        <taxon>Bacillati</taxon>
        <taxon>Bacillota</taxon>
        <taxon>Clostridia</taxon>
        <taxon>Lutisporales</taxon>
        <taxon>Lutisporaceae</taxon>
        <taxon>Lutispora</taxon>
    </lineage>
</organism>
<protein>
    <submittedName>
        <fullName evidence="2">Leucine rich repeat-containing protein</fullName>
    </submittedName>
</protein>
<dbReference type="STRING" id="1122184.SAMN02745176_00802"/>
<evidence type="ECO:0000313" key="2">
    <source>
        <dbReference type="EMBL" id="SHI60955.1"/>
    </source>
</evidence>
<dbReference type="InterPro" id="IPR035940">
    <property type="entry name" value="CAP_sf"/>
</dbReference>
<dbReference type="PANTHER" id="PTHR31157:SF1">
    <property type="entry name" value="SCP DOMAIN-CONTAINING PROTEIN"/>
    <property type="match status" value="1"/>
</dbReference>